<keyword evidence="6 8" id="KW-1133">Transmembrane helix</keyword>
<protein>
    <submittedName>
        <fullName evidence="9">Uncharacterized protein</fullName>
    </submittedName>
</protein>
<dbReference type="InterPro" id="IPR005599">
    <property type="entry name" value="GPI_mannosylTrfase"/>
</dbReference>
<dbReference type="OrthoDB" id="2139673at2759"/>
<keyword evidence="2" id="KW-0328">Glycosyltransferase</keyword>
<accession>A0A1Y2EMC8</accession>
<evidence type="ECO:0000256" key="5">
    <source>
        <dbReference type="ARBA" id="ARBA00022824"/>
    </source>
</evidence>
<evidence type="ECO:0000256" key="4">
    <source>
        <dbReference type="ARBA" id="ARBA00022692"/>
    </source>
</evidence>
<evidence type="ECO:0000256" key="8">
    <source>
        <dbReference type="SAM" id="Phobius"/>
    </source>
</evidence>
<dbReference type="GO" id="GO:0005789">
    <property type="term" value="C:endoplasmic reticulum membrane"/>
    <property type="evidence" value="ECO:0007669"/>
    <property type="project" value="UniProtKB-SubCell"/>
</dbReference>
<organism evidence="9 10">
    <name type="scientific">Neocallimastix californiae</name>
    <dbReference type="NCBI Taxonomy" id="1754190"/>
    <lineage>
        <taxon>Eukaryota</taxon>
        <taxon>Fungi</taxon>
        <taxon>Fungi incertae sedis</taxon>
        <taxon>Chytridiomycota</taxon>
        <taxon>Chytridiomycota incertae sedis</taxon>
        <taxon>Neocallimastigomycetes</taxon>
        <taxon>Neocallimastigales</taxon>
        <taxon>Neocallimastigaceae</taxon>
        <taxon>Neocallimastix</taxon>
    </lineage>
</organism>
<reference evidence="9 10" key="1">
    <citation type="submission" date="2016-08" db="EMBL/GenBank/DDBJ databases">
        <title>A Parts List for Fungal Cellulosomes Revealed by Comparative Genomics.</title>
        <authorList>
            <consortium name="DOE Joint Genome Institute"/>
            <person name="Haitjema C.H."/>
            <person name="Gilmore S.P."/>
            <person name="Henske J.K."/>
            <person name="Solomon K.V."/>
            <person name="De Groot R."/>
            <person name="Kuo A."/>
            <person name="Mondo S.J."/>
            <person name="Salamov A.A."/>
            <person name="Labutti K."/>
            <person name="Zhao Z."/>
            <person name="Chiniquy J."/>
            <person name="Barry K."/>
            <person name="Brewer H.M."/>
            <person name="Purvine S.O."/>
            <person name="Wright A.T."/>
            <person name="Boxma B."/>
            <person name="Van Alen T."/>
            <person name="Hackstein J.H."/>
            <person name="Baker S.E."/>
            <person name="Grigoriev I.V."/>
            <person name="O'Malley M.A."/>
        </authorList>
    </citation>
    <scope>NUCLEOTIDE SEQUENCE [LARGE SCALE GENOMIC DNA]</scope>
    <source>
        <strain evidence="9 10">G1</strain>
    </source>
</reference>
<evidence type="ECO:0000256" key="3">
    <source>
        <dbReference type="ARBA" id="ARBA00022679"/>
    </source>
</evidence>
<dbReference type="EMBL" id="MCOG01000038">
    <property type="protein sequence ID" value="ORY72669.1"/>
    <property type="molecule type" value="Genomic_DNA"/>
</dbReference>
<evidence type="ECO:0000256" key="6">
    <source>
        <dbReference type="ARBA" id="ARBA00022989"/>
    </source>
</evidence>
<comment type="caution">
    <text evidence="9">The sequence shown here is derived from an EMBL/GenBank/DDBJ whole genome shotgun (WGS) entry which is preliminary data.</text>
</comment>
<evidence type="ECO:0000256" key="1">
    <source>
        <dbReference type="ARBA" id="ARBA00004477"/>
    </source>
</evidence>
<gene>
    <name evidence="9" type="ORF">LY90DRAFT_699910</name>
</gene>
<feature type="transmembrane region" description="Helical" evidence="8">
    <location>
        <begin position="357"/>
        <end position="377"/>
    </location>
</feature>
<comment type="subcellular location">
    <subcellularLocation>
        <location evidence="1">Endoplasmic reticulum membrane</location>
        <topology evidence="1">Multi-pass membrane protein</topology>
    </subcellularLocation>
</comment>
<keyword evidence="10" id="KW-1185">Reference proteome</keyword>
<dbReference type="AlphaFoldDB" id="A0A1Y2EMC8"/>
<sequence>MNIRNKIKIKADKYINAESLNKYIKSDALNKYILKPDSINSTFTTARAITAAFSNQKKKISTHLQHQQLPNLLKYTPKTIPKRPIYIILILLRIIYALLPAYIHPNEYYERTQLTDADKFLEPKSQQVLEFEKENPCNSIVPATLAIGIPFGFVKHIFNKIMDTELENYVNDSTLFIVYRLYFLALTFIIDICIYNIRSLQSRDPFQPLLLFSSSYLILTFYQRPFSNTLEEILLALSLWTFVACVPPRQANLRERKIKGSGAMFTKFMNGMYEIMPLAFGLVVTSIVFIIVDSLYFGSLNIVYNGKHEVTLENVMEVLNAPEKIASVRFTGQLIITPLNNFIKNLSVRVEPNCMNLFVNMPILYGPLYFLGIYYTIQSVSKATLRSRDLNKTVSIYCILMGLVGLTIVPQAETKYLESMGVFMVLALADKISYFVGKEK</sequence>
<keyword evidence="7 8" id="KW-0472">Membrane</keyword>
<keyword evidence="4 8" id="KW-0812">Transmembrane</keyword>
<dbReference type="Pfam" id="PF03901">
    <property type="entry name" value="Glyco_transf_22"/>
    <property type="match status" value="1"/>
</dbReference>
<feature type="transmembrane region" description="Helical" evidence="8">
    <location>
        <begin position="389"/>
        <end position="410"/>
    </location>
</feature>
<dbReference type="STRING" id="1754190.A0A1Y2EMC8"/>
<proteinExistence type="predicted"/>
<keyword evidence="3" id="KW-0808">Transferase</keyword>
<evidence type="ECO:0000313" key="9">
    <source>
        <dbReference type="EMBL" id="ORY72669.1"/>
    </source>
</evidence>
<feature type="transmembrane region" description="Helical" evidence="8">
    <location>
        <begin position="272"/>
        <end position="292"/>
    </location>
</feature>
<evidence type="ECO:0000313" key="10">
    <source>
        <dbReference type="Proteomes" id="UP000193920"/>
    </source>
</evidence>
<feature type="transmembrane region" description="Helical" evidence="8">
    <location>
        <begin position="177"/>
        <end position="197"/>
    </location>
</feature>
<evidence type="ECO:0000256" key="2">
    <source>
        <dbReference type="ARBA" id="ARBA00022676"/>
    </source>
</evidence>
<keyword evidence="5" id="KW-0256">Endoplasmic reticulum</keyword>
<dbReference type="GO" id="GO:0016757">
    <property type="term" value="F:glycosyltransferase activity"/>
    <property type="evidence" value="ECO:0007669"/>
    <property type="project" value="UniProtKB-KW"/>
</dbReference>
<name>A0A1Y2EMC8_9FUNG</name>
<feature type="transmembrane region" description="Helical" evidence="8">
    <location>
        <begin position="84"/>
        <end position="103"/>
    </location>
</feature>
<evidence type="ECO:0000256" key="7">
    <source>
        <dbReference type="ARBA" id="ARBA00023136"/>
    </source>
</evidence>
<dbReference type="Proteomes" id="UP000193920">
    <property type="component" value="Unassembled WGS sequence"/>
</dbReference>